<protein>
    <submittedName>
        <fullName evidence="2">Uncharacterized protein</fullName>
    </submittedName>
</protein>
<sequence>MHVPILAVAFAIYILGIASILYLRPRIMFRPGGTWKEFGVGRGENYTVLPFWLFAIFWAFLSYGVALVVMSQFAAVAMGAFPDQPSMMQQSMPMPSVQVQQAPPQMQVPQNSFIKPVSSLIGIPNNQPGYYVLQNNVAPGTQAQYVYYGTSPPPTN</sequence>
<keyword evidence="1" id="KW-0472">Membrane</keyword>
<dbReference type="EMBL" id="MN739664">
    <property type="protein sequence ID" value="QHT19324.1"/>
    <property type="molecule type" value="Genomic_DNA"/>
</dbReference>
<feature type="transmembrane region" description="Helical" evidence="1">
    <location>
        <begin position="51"/>
        <end position="81"/>
    </location>
</feature>
<evidence type="ECO:0000256" key="1">
    <source>
        <dbReference type="SAM" id="Phobius"/>
    </source>
</evidence>
<reference evidence="2" key="1">
    <citation type="journal article" date="2020" name="Nature">
        <title>Giant virus diversity and host interactions through global metagenomics.</title>
        <authorList>
            <person name="Schulz F."/>
            <person name="Roux S."/>
            <person name="Paez-Espino D."/>
            <person name="Jungbluth S."/>
            <person name="Walsh D.A."/>
            <person name="Denef V.J."/>
            <person name="McMahon K.D."/>
            <person name="Konstantinidis K.T."/>
            <person name="Eloe-Fadrosh E.A."/>
            <person name="Kyrpides N.C."/>
            <person name="Woyke T."/>
        </authorList>
    </citation>
    <scope>NUCLEOTIDE SEQUENCE</scope>
    <source>
        <strain evidence="2">GVMAG-M-3300023174-57</strain>
    </source>
</reference>
<accession>A0A6C0DS18</accession>
<dbReference type="AlphaFoldDB" id="A0A6C0DS18"/>
<organism evidence="2">
    <name type="scientific">viral metagenome</name>
    <dbReference type="NCBI Taxonomy" id="1070528"/>
    <lineage>
        <taxon>unclassified sequences</taxon>
        <taxon>metagenomes</taxon>
        <taxon>organismal metagenomes</taxon>
    </lineage>
</organism>
<keyword evidence="1" id="KW-1133">Transmembrane helix</keyword>
<proteinExistence type="predicted"/>
<feature type="transmembrane region" description="Helical" evidence="1">
    <location>
        <begin position="6"/>
        <end position="23"/>
    </location>
</feature>
<evidence type="ECO:0000313" key="2">
    <source>
        <dbReference type="EMBL" id="QHT19324.1"/>
    </source>
</evidence>
<keyword evidence="1" id="KW-0812">Transmembrane</keyword>
<name>A0A6C0DS18_9ZZZZ</name>